<dbReference type="PRINTS" id="PR00950">
    <property type="entry name" value="TYPE3IMSPROT"/>
</dbReference>
<keyword evidence="7 13" id="KW-1005">Bacterial flagellum biogenesis</keyword>
<evidence type="ECO:0000256" key="3">
    <source>
        <dbReference type="ARBA" id="ARBA00021622"/>
    </source>
</evidence>
<protein>
    <recommendedName>
        <fullName evidence="3 13">Flagellar biosynthetic protein FlhB</fullName>
    </recommendedName>
</protein>
<keyword evidence="9 13" id="KW-1133">Transmembrane helix</keyword>
<evidence type="ECO:0000256" key="13">
    <source>
        <dbReference type="RuleBase" id="RU364091"/>
    </source>
</evidence>
<dbReference type="Gene3D" id="6.10.250.2080">
    <property type="match status" value="1"/>
</dbReference>
<dbReference type="GO" id="GO:0044780">
    <property type="term" value="P:bacterial-type flagellum assembly"/>
    <property type="evidence" value="ECO:0007669"/>
    <property type="project" value="InterPro"/>
</dbReference>
<gene>
    <name evidence="13 15" type="primary">flhB</name>
</gene>
<dbReference type="FunFam" id="3.40.1690.10:FF:000001">
    <property type="entry name" value="Flagellar biosynthetic protein FlhB"/>
    <property type="match status" value="1"/>
</dbReference>
<sequence>MAEESDLEKTESASPRRLEQAREEGNVPQSRELQTFLVLILGVGSLWLTSQWMVSHVVHAVRDGLVLERRDALDPAAMLHALGNLSSDGLLAIAPMMVVLMIAAVAGPLSLGGFNLSTKAISPDFSRINPLQGIKRVFSMHGLAELIKGVLKTAVIGSVSAWVIWRYHDDLMGLMSMPLDAGLARTGKVILTAALLLASSLGLLALLDVPFQLWRYYEQLKMTKEEVKQESKEQEGNPQIKGRIRARQREMARRRMMDAVPKADVVVTNPTHYAVALKYEAGKMGAPTVVAKGADLVAANIRKLAQENKVPLLEAPPLARALFRHTEIGEQIPAALYTAVAEVMAYVYQLNEFIARGGLPPETPHDLPVPAGMDPHEATP</sequence>
<dbReference type="GO" id="GO:0005886">
    <property type="term" value="C:plasma membrane"/>
    <property type="evidence" value="ECO:0007669"/>
    <property type="project" value="UniProtKB-SubCell"/>
</dbReference>
<evidence type="ECO:0000256" key="6">
    <source>
        <dbReference type="ARBA" id="ARBA00022692"/>
    </source>
</evidence>
<evidence type="ECO:0000256" key="10">
    <source>
        <dbReference type="ARBA" id="ARBA00023136"/>
    </source>
</evidence>
<comment type="similarity">
    <text evidence="2 13">Belongs to the type III secretion exporter family.</text>
</comment>
<evidence type="ECO:0000256" key="5">
    <source>
        <dbReference type="ARBA" id="ARBA00022475"/>
    </source>
</evidence>
<evidence type="ECO:0000256" key="7">
    <source>
        <dbReference type="ARBA" id="ARBA00022795"/>
    </source>
</evidence>
<dbReference type="NCBIfam" id="TIGR00328">
    <property type="entry name" value="flhB"/>
    <property type="match status" value="1"/>
</dbReference>
<comment type="function">
    <text evidence="12 13">Required for formation of the rod structure in the basal body of the flagellar apparatus. Together with FliI and FliH, may constitute the export apparatus of flagellin.</text>
</comment>
<evidence type="ECO:0000313" key="15">
    <source>
        <dbReference type="EMBL" id="BAQ18871.1"/>
    </source>
</evidence>
<name>A0A0A8K7Z2_9SPHN</name>
<keyword evidence="15" id="KW-0966">Cell projection</keyword>
<dbReference type="InterPro" id="IPR029025">
    <property type="entry name" value="T3SS_substrate_exporter_C"/>
</dbReference>
<keyword evidence="10 13" id="KW-0472">Membrane</keyword>
<dbReference type="Pfam" id="PF01312">
    <property type="entry name" value="Bac_export_2"/>
    <property type="match status" value="1"/>
</dbReference>
<proteinExistence type="inferred from homology"/>
<dbReference type="InterPro" id="IPR006135">
    <property type="entry name" value="T3SS_substrate_exporter"/>
</dbReference>
<evidence type="ECO:0000256" key="1">
    <source>
        <dbReference type="ARBA" id="ARBA00004651"/>
    </source>
</evidence>
<keyword evidence="11 13" id="KW-1006">Bacterial flagellum protein export</keyword>
<dbReference type="PANTHER" id="PTHR30531:SF12">
    <property type="entry name" value="FLAGELLAR BIOSYNTHETIC PROTEIN FLHB"/>
    <property type="match status" value="1"/>
</dbReference>
<organism evidence="15">
    <name type="scientific">Sphingomonas sp. A1</name>
    <dbReference type="NCBI Taxonomy" id="90322"/>
    <lineage>
        <taxon>Bacteria</taxon>
        <taxon>Pseudomonadati</taxon>
        <taxon>Pseudomonadota</taxon>
        <taxon>Alphaproteobacteria</taxon>
        <taxon>Sphingomonadales</taxon>
        <taxon>Sphingomonadaceae</taxon>
        <taxon>Sphingomonas</taxon>
    </lineage>
</organism>
<feature type="transmembrane region" description="Helical" evidence="13">
    <location>
        <begin position="89"/>
        <end position="111"/>
    </location>
</feature>
<feature type="region of interest" description="Disordered" evidence="14">
    <location>
        <begin position="1"/>
        <end position="26"/>
    </location>
</feature>
<dbReference type="PANTHER" id="PTHR30531">
    <property type="entry name" value="FLAGELLAR BIOSYNTHETIC PROTEIN FLHB"/>
    <property type="match status" value="1"/>
</dbReference>
<evidence type="ECO:0000256" key="14">
    <source>
        <dbReference type="SAM" id="MobiDB-lite"/>
    </source>
</evidence>
<keyword evidence="15" id="KW-0282">Flagellum</keyword>
<reference evidence="15" key="1">
    <citation type="submission" date="2015-04" db="EMBL/GenBank/DDBJ databases">
        <title>Formation of a single polar flagellum by lateral and polar bacterial flagellar gene sets.</title>
        <authorList>
            <person name="Maruyama Y."/>
            <person name="Kobayashi M."/>
            <person name="Murata K."/>
            <person name="Hashimoto W."/>
        </authorList>
    </citation>
    <scope>NUCLEOTIDE SEQUENCE</scope>
    <source>
        <strain evidence="15">A1</strain>
    </source>
</reference>
<feature type="transmembrane region" description="Helical" evidence="13">
    <location>
        <begin position="36"/>
        <end position="54"/>
    </location>
</feature>
<dbReference type="GO" id="GO:0009306">
    <property type="term" value="P:protein secretion"/>
    <property type="evidence" value="ECO:0007669"/>
    <property type="project" value="InterPro"/>
</dbReference>
<accession>A0A0A8K7Z2</accession>
<keyword evidence="15" id="KW-0969">Cilium</keyword>
<dbReference type="AlphaFoldDB" id="A0A0A8K7Z2"/>
<evidence type="ECO:0000256" key="12">
    <source>
        <dbReference type="ARBA" id="ARBA00025078"/>
    </source>
</evidence>
<keyword evidence="8 13" id="KW-0653">Protein transport</keyword>
<keyword evidence="5 13" id="KW-1003">Cell membrane</keyword>
<evidence type="ECO:0000256" key="11">
    <source>
        <dbReference type="ARBA" id="ARBA00023225"/>
    </source>
</evidence>
<comment type="subcellular location">
    <subcellularLocation>
        <location evidence="1">Cell membrane</location>
        <topology evidence="1">Multi-pass membrane protein</topology>
    </subcellularLocation>
</comment>
<dbReference type="InterPro" id="IPR006136">
    <property type="entry name" value="FlhB"/>
</dbReference>
<dbReference type="SUPFAM" id="SSF160544">
    <property type="entry name" value="EscU C-terminal domain-like"/>
    <property type="match status" value="1"/>
</dbReference>
<evidence type="ECO:0000256" key="4">
    <source>
        <dbReference type="ARBA" id="ARBA00022448"/>
    </source>
</evidence>
<evidence type="ECO:0000256" key="8">
    <source>
        <dbReference type="ARBA" id="ARBA00022927"/>
    </source>
</evidence>
<feature type="compositionally biased region" description="Basic and acidic residues" evidence="14">
    <location>
        <begin position="7"/>
        <end position="25"/>
    </location>
</feature>
<dbReference type="EMBL" id="LC043074">
    <property type="protein sequence ID" value="BAQ18871.1"/>
    <property type="molecule type" value="Genomic_DNA"/>
</dbReference>
<keyword evidence="6 13" id="KW-0812">Transmembrane</keyword>
<evidence type="ECO:0000256" key="9">
    <source>
        <dbReference type="ARBA" id="ARBA00022989"/>
    </source>
</evidence>
<feature type="transmembrane region" description="Helical" evidence="13">
    <location>
        <begin position="149"/>
        <end position="168"/>
    </location>
</feature>
<keyword evidence="4 13" id="KW-0813">Transport</keyword>
<feature type="transmembrane region" description="Helical" evidence="13">
    <location>
        <begin position="188"/>
        <end position="207"/>
    </location>
</feature>
<dbReference type="Gene3D" id="3.40.1690.10">
    <property type="entry name" value="secretion proteins EscU"/>
    <property type="match status" value="1"/>
</dbReference>
<evidence type="ECO:0000256" key="2">
    <source>
        <dbReference type="ARBA" id="ARBA00010690"/>
    </source>
</evidence>